<comment type="caution">
    <text evidence="1">The sequence shown here is derived from an EMBL/GenBank/DDBJ whole genome shotgun (WGS) entry which is preliminary data.</text>
</comment>
<dbReference type="RefSeq" id="WP_052556445.1">
    <property type="nucleotide sequence ID" value="NZ_JMCC02000108.1"/>
</dbReference>
<evidence type="ECO:0000313" key="1">
    <source>
        <dbReference type="EMBL" id="KIG13052.1"/>
    </source>
</evidence>
<reference evidence="1 2" key="1">
    <citation type="submission" date="2014-12" db="EMBL/GenBank/DDBJ databases">
        <title>Genome assembly of Enhygromyxa salina DSM 15201.</title>
        <authorList>
            <person name="Sharma G."/>
            <person name="Subramanian S."/>
        </authorList>
    </citation>
    <scope>NUCLEOTIDE SEQUENCE [LARGE SCALE GENOMIC DNA]</scope>
    <source>
        <strain evidence="1 2">DSM 15201</strain>
    </source>
</reference>
<dbReference type="EMBL" id="JMCC02000108">
    <property type="protein sequence ID" value="KIG13052.1"/>
    <property type="molecule type" value="Genomic_DNA"/>
</dbReference>
<sequence length="263" mass="29440">MSTTLRNTTINPDALTPAAKLRLIDELHATHTKMFDGVSKRAFADHVVNSPADRTRIQIFRAGDRLVGYLAVHTFARIIAGERWVVVRGETGKLPAYRRRANGNLLISEILRACLRHPRARKAFLGCFVHPSAYVALAHVAPQIYPHWDEPTDPEIHAVMARLADEFGLEPAEAGRQGVRNVGWITRETQAERDSWARRDDPMTRLFMTQNPSYAAGHGLLVLVPLHLRNLVGGVSLHVHRELCRRLRGVRSNAQAGARKLVV</sequence>
<dbReference type="Proteomes" id="UP000031599">
    <property type="component" value="Unassembled WGS sequence"/>
</dbReference>
<dbReference type="SUPFAM" id="SSF55729">
    <property type="entry name" value="Acyl-CoA N-acyltransferases (Nat)"/>
    <property type="match status" value="1"/>
</dbReference>
<proteinExistence type="predicted"/>
<organism evidence="1 2">
    <name type="scientific">Enhygromyxa salina</name>
    <dbReference type="NCBI Taxonomy" id="215803"/>
    <lineage>
        <taxon>Bacteria</taxon>
        <taxon>Pseudomonadati</taxon>
        <taxon>Myxococcota</taxon>
        <taxon>Polyangia</taxon>
        <taxon>Nannocystales</taxon>
        <taxon>Nannocystaceae</taxon>
        <taxon>Enhygromyxa</taxon>
    </lineage>
</organism>
<evidence type="ECO:0000313" key="2">
    <source>
        <dbReference type="Proteomes" id="UP000031599"/>
    </source>
</evidence>
<name>A0A0C2CYW2_9BACT</name>
<accession>A0A0C2CYW2</accession>
<dbReference type="AlphaFoldDB" id="A0A0C2CYW2"/>
<dbReference type="InterPro" id="IPR016181">
    <property type="entry name" value="Acyl_CoA_acyltransferase"/>
</dbReference>
<protein>
    <recommendedName>
        <fullName evidence="3">N-acetyltransferase domain-containing protein</fullName>
    </recommendedName>
</protein>
<gene>
    <name evidence="1" type="ORF">DB30_00589</name>
</gene>
<evidence type="ECO:0008006" key="3">
    <source>
        <dbReference type="Google" id="ProtNLM"/>
    </source>
</evidence>